<dbReference type="Proteomes" id="UP000219636">
    <property type="component" value="Unassembled WGS sequence"/>
</dbReference>
<keyword evidence="1" id="KW-0812">Transmembrane</keyword>
<feature type="transmembrane region" description="Helical" evidence="1">
    <location>
        <begin position="40"/>
        <end position="62"/>
    </location>
</feature>
<dbReference type="EMBL" id="OBMQ01000008">
    <property type="protein sequence ID" value="SOC15413.1"/>
    <property type="molecule type" value="Genomic_DNA"/>
</dbReference>
<dbReference type="OrthoDB" id="2541898at2"/>
<accession>A0A285T3T5</accession>
<protein>
    <submittedName>
        <fullName evidence="4">Uncharacterized protein DUF4179</fullName>
    </submittedName>
</protein>
<dbReference type="InterPro" id="IPR025436">
    <property type="entry name" value="DUF4179"/>
</dbReference>
<dbReference type="RefSeq" id="WP_097074022.1">
    <property type="nucleotide sequence ID" value="NZ_OBMQ01000008.1"/>
</dbReference>
<reference evidence="5" key="1">
    <citation type="submission" date="2017-08" db="EMBL/GenBank/DDBJ databases">
        <authorList>
            <person name="Varghese N."/>
            <person name="Submissions S."/>
        </authorList>
    </citation>
    <scope>NUCLEOTIDE SEQUENCE [LARGE SCALE GENOMIC DNA]</scope>
    <source>
        <strain evidence="5">JC22</strain>
    </source>
</reference>
<evidence type="ECO:0000313" key="4">
    <source>
        <dbReference type="EMBL" id="SOC15413.1"/>
    </source>
</evidence>
<dbReference type="AlphaFoldDB" id="A0A285T3T5"/>
<feature type="domain" description="DUF5643" evidence="3">
    <location>
        <begin position="217"/>
        <end position="332"/>
    </location>
</feature>
<organism evidence="4 5">
    <name type="scientific">Ureibacillus xyleni</name>
    <dbReference type="NCBI Taxonomy" id="614648"/>
    <lineage>
        <taxon>Bacteria</taxon>
        <taxon>Bacillati</taxon>
        <taxon>Bacillota</taxon>
        <taxon>Bacilli</taxon>
        <taxon>Bacillales</taxon>
        <taxon>Caryophanaceae</taxon>
        <taxon>Ureibacillus</taxon>
    </lineage>
</organism>
<dbReference type="Pfam" id="PF18705">
    <property type="entry name" value="DUF5643"/>
    <property type="match status" value="1"/>
</dbReference>
<gene>
    <name evidence="4" type="ORF">SAMN05880501_10887</name>
</gene>
<dbReference type="Pfam" id="PF13786">
    <property type="entry name" value="DUF4179"/>
    <property type="match status" value="1"/>
</dbReference>
<proteinExistence type="predicted"/>
<dbReference type="Gene3D" id="2.60.40.1640">
    <property type="entry name" value="Conserved domain protein"/>
    <property type="match status" value="1"/>
</dbReference>
<dbReference type="InterPro" id="IPR040680">
    <property type="entry name" value="DUF5643"/>
</dbReference>
<evidence type="ECO:0000256" key="1">
    <source>
        <dbReference type="SAM" id="Phobius"/>
    </source>
</evidence>
<evidence type="ECO:0000259" key="3">
    <source>
        <dbReference type="Pfam" id="PF18705"/>
    </source>
</evidence>
<dbReference type="Gene3D" id="2.60.40.1630">
    <property type="entry name" value="bacillus anthracis domain"/>
    <property type="match status" value="1"/>
</dbReference>
<feature type="domain" description="DUF4179" evidence="2">
    <location>
        <begin position="40"/>
        <end position="125"/>
    </location>
</feature>
<keyword evidence="1" id="KW-0472">Membrane</keyword>
<sequence length="335" mass="37369">MSIKKWMDLDIDNLELLEVTNLEKARVKQHVLKKHKKAPFWRNIAVASIIILGATVTTGFAFPTIASQIPFMDQIISYFKDENQTNNFETFSTDVGLVQTSNGITVMIENAVYDGTNITVSYAIETEHPFNDSLSHHWFDVEGAIAASGSDAMKKITDTHYVGMTTITPTFKGDVHPETVQVTWKPTSFSDNEGVEVKGDWYFAFSVERLEGNLELLNKTVQNKDVTFTLQSIEYTPVSTNISYEQVVSDELLQSWDSVTPVFKITDNLGHVYLDKLSGGGMSPDHFKTFKGTTEFGTIQEEASQLIIQPIGIASLNDGKGQIEIELDPIVIDLK</sequence>
<evidence type="ECO:0000259" key="2">
    <source>
        <dbReference type="Pfam" id="PF13786"/>
    </source>
</evidence>
<keyword evidence="5" id="KW-1185">Reference proteome</keyword>
<keyword evidence="1" id="KW-1133">Transmembrane helix</keyword>
<evidence type="ECO:0000313" key="5">
    <source>
        <dbReference type="Proteomes" id="UP000219636"/>
    </source>
</evidence>
<name>A0A285T3T5_9BACL</name>